<proteinExistence type="predicted"/>
<dbReference type="Pfam" id="PF20221">
    <property type="entry name" value="DUF6580"/>
    <property type="match status" value="1"/>
</dbReference>
<comment type="caution">
    <text evidence="2">The sequence shown here is derived from an EMBL/GenBank/DDBJ whole genome shotgun (WGS) entry which is preliminary data.</text>
</comment>
<feature type="transmembrane region" description="Helical" evidence="1">
    <location>
        <begin position="76"/>
        <end position="98"/>
    </location>
</feature>
<dbReference type="Proteomes" id="UP000282832">
    <property type="component" value="Unassembled WGS sequence"/>
</dbReference>
<organism evidence="2 3">
    <name type="scientific">Sandaracinomonas limnophila</name>
    <dbReference type="NCBI Taxonomy" id="1862386"/>
    <lineage>
        <taxon>Bacteria</taxon>
        <taxon>Pseudomonadati</taxon>
        <taxon>Bacteroidota</taxon>
        <taxon>Cytophagia</taxon>
        <taxon>Cytophagales</taxon>
        <taxon>Flectobacillaceae</taxon>
        <taxon>Sandaracinomonas</taxon>
    </lineage>
</organism>
<dbReference type="AlphaFoldDB" id="A0A437PS30"/>
<protein>
    <submittedName>
        <fullName evidence="2">Uncharacterized protein</fullName>
    </submittedName>
</protein>
<evidence type="ECO:0000313" key="3">
    <source>
        <dbReference type="Proteomes" id="UP000282832"/>
    </source>
</evidence>
<keyword evidence="1" id="KW-1133">Transmembrane helix</keyword>
<feature type="transmembrane region" description="Helical" evidence="1">
    <location>
        <begin position="158"/>
        <end position="175"/>
    </location>
</feature>
<name>A0A437PS30_9BACT</name>
<evidence type="ECO:0000256" key="1">
    <source>
        <dbReference type="SAM" id="Phobius"/>
    </source>
</evidence>
<keyword evidence="3" id="KW-1185">Reference proteome</keyword>
<dbReference type="RefSeq" id="WP_127804329.1">
    <property type="nucleotide sequence ID" value="NZ_SACY01000003.1"/>
</dbReference>
<dbReference type="OrthoDB" id="9806699at2"/>
<keyword evidence="1" id="KW-0812">Transmembrane</keyword>
<dbReference type="EMBL" id="SACY01000003">
    <property type="protein sequence ID" value="RVU25040.1"/>
    <property type="molecule type" value="Genomic_DNA"/>
</dbReference>
<feature type="transmembrane region" description="Helical" evidence="1">
    <location>
        <begin position="50"/>
        <end position="70"/>
    </location>
</feature>
<keyword evidence="1" id="KW-0472">Membrane</keyword>
<gene>
    <name evidence="2" type="ORF">EOJ36_08525</name>
</gene>
<dbReference type="InterPro" id="IPR046487">
    <property type="entry name" value="DUF6580"/>
</dbReference>
<feature type="transmembrane region" description="Helical" evidence="1">
    <location>
        <begin position="105"/>
        <end position="129"/>
    </location>
</feature>
<reference evidence="2 3" key="1">
    <citation type="submission" date="2019-01" db="EMBL/GenBank/DDBJ databases">
        <authorList>
            <person name="Chen W.-M."/>
        </authorList>
    </citation>
    <scope>NUCLEOTIDE SEQUENCE [LARGE SCALE GENOMIC DNA]</scope>
    <source>
        <strain evidence="2 3">FSY-15</strain>
    </source>
</reference>
<evidence type="ECO:0000313" key="2">
    <source>
        <dbReference type="EMBL" id="RVU25040.1"/>
    </source>
</evidence>
<accession>A0A437PS30</accession>
<sequence>MRTLILLAFLLIAVLSRFAIMAGPQWANFSPMGAMALFAGYYFKDKKWSVIYSLLALWISNLLLNNLLYQNYYKEFSWGFSSSQFLIFYGITVIGAWFSSKKANFVNVLSLNSFTAIGFFIISNLWVWAFSSEVVYTKNFQGLISCFVNAIPFFPNTLFSQLFFGIVFFGAYEWLKRRVKELA</sequence>